<dbReference type="InterPro" id="IPR016064">
    <property type="entry name" value="NAD/diacylglycerol_kinase_sf"/>
</dbReference>
<dbReference type="Pfam" id="PF19279">
    <property type="entry name" value="YegS_C"/>
    <property type="match status" value="1"/>
</dbReference>
<keyword evidence="8" id="KW-1208">Phospholipid metabolism</keyword>
<dbReference type="PROSITE" id="PS50146">
    <property type="entry name" value="DAGK"/>
    <property type="match status" value="1"/>
</dbReference>
<evidence type="ECO:0000313" key="10">
    <source>
        <dbReference type="EMBL" id="RXW33328.1"/>
    </source>
</evidence>
<keyword evidence="3" id="KW-0808">Transferase</keyword>
<evidence type="ECO:0000256" key="7">
    <source>
        <dbReference type="ARBA" id="ARBA00023209"/>
    </source>
</evidence>
<gene>
    <name evidence="10" type="ORF">C1706_00730</name>
</gene>
<dbReference type="Pfam" id="PF00781">
    <property type="entry name" value="DAGK_cat"/>
    <property type="match status" value="1"/>
</dbReference>
<keyword evidence="6" id="KW-0067">ATP-binding</keyword>
<feature type="domain" description="DAGKc" evidence="9">
    <location>
        <begin position="1"/>
        <end position="128"/>
    </location>
</feature>
<comment type="cofactor">
    <cofactor evidence="1">
        <name>Mg(2+)</name>
        <dbReference type="ChEBI" id="CHEBI:18420"/>
    </cofactor>
</comment>
<name>A0A4V1Q7P7_9ACTN</name>
<evidence type="ECO:0000313" key="11">
    <source>
        <dbReference type="Proteomes" id="UP000290624"/>
    </source>
</evidence>
<comment type="caution">
    <text evidence="10">The sequence shown here is derived from an EMBL/GenBank/DDBJ whole genome shotgun (WGS) entry which is preliminary data.</text>
</comment>
<dbReference type="SMART" id="SM00046">
    <property type="entry name" value="DAGKc"/>
    <property type="match status" value="1"/>
</dbReference>
<evidence type="ECO:0000256" key="1">
    <source>
        <dbReference type="ARBA" id="ARBA00001946"/>
    </source>
</evidence>
<dbReference type="GO" id="GO:0016301">
    <property type="term" value="F:kinase activity"/>
    <property type="evidence" value="ECO:0007669"/>
    <property type="project" value="UniProtKB-KW"/>
</dbReference>
<dbReference type="RefSeq" id="WP_129457292.1">
    <property type="nucleotide sequence ID" value="NZ_PPCV01000001.1"/>
</dbReference>
<comment type="similarity">
    <text evidence="2">Belongs to the diacylglycerol/lipid kinase family.</text>
</comment>
<reference evidence="10 11" key="1">
    <citation type="submission" date="2018-01" db="EMBL/GenBank/DDBJ databases">
        <title>Lactibacter flavus gen. nov., sp. nov., a novel bacterium of the family Propionibacteriaceae isolated from raw milk and dairy products.</title>
        <authorList>
            <person name="Wenning M."/>
            <person name="Breitenwieser F."/>
            <person name="Huptas C."/>
            <person name="von Neubeck M."/>
            <person name="Busse H.-J."/>
            <person name="Scherer S."/>
        </authorList>
    </citation>
    <scope>NUCLEOTIDE SEQUENCE [LARGE SCALE GENOMIC DNA]</scope>
    <source>
        <strain evidence="10 11">VG341</strain>
    </source>
</reference>
<dbReference type="OrthoDB" id="142078at2"/>
<keyword evidence="7" id="KW-0444">Lipid biosynthesis</keyword>
<dbReference type="InterPro" id="IPR045540">
    <property type="entry name" value="YegS/DAGK_C"/>
</dbReference>
<evidence type="ECO:0000256" key="3">
    <source>
        <dbReference type="ARBA" id="ARBA00022679"/>
    </source>
</evidence>
<dbReference type="PANTHER" id="PTHR12358">
    <property type="entry name" value="SPHINGOSINE KINASE"/>
    <property type="match status" value="1"/>
</dbReference>
<evidence type="ECO:0000256" key="8">
    <source>
        <dbReference type="ARBA" id="ARBA00023264"/>
    </source>
</evidence>
<keyword evidence="5 10" id="KW-0418">Kinase</keyword>
<keyword evidence="4" id="KW-0547">Nucleotide-binding</keyword>
<dbReference type="Proteomes" id="UP000290624">
    <property type="component" value="Unassembled WGS sequence"/>
</dbReference>
<dbReference type="PANTHER" id="PTHR12358:SF106">
    <property type="entry name" value="LIPID KINASE YEGS"/>
    <property type="match status" value="1"/>
</dbReference>
<proteinExistence type="inferred from homology"/>
<sequence length="304" mass="31635">MRTLTLVVNPEAGHGSGRLLTPRLEASLTQAGITPRTILAESAEHAAQACAAAVADGAEGLAVVGGDGMAHIGLNAAAMTDVPVGILPAGTGNDFARSLGIRHWRDGLAAIIGGHTRAIDLTEVTGALYGGGRRFVGCVVSTGFDERVNFRANNAGVDLGALSYLGAVLAELRQFRPLRYRLVIDGRERVLDAMLVAVANAGYFGGGIRIAPRFDLTDGLLDVTIVHPVSRGRLLTLFPRLRGRNFVKHPALEYLRATSVVVDAPELHGMADGEPLGRPPLTCTAAPGALRVFGTGAVQRGGSA</sequence>
<evidence type="ECO:0000256" key="5">
    <source>
        <dbReference type="ARBA" id="ARBA00022777"/>
    </source>
</evidence>
<keyword evidence="7" id="KW-0594">Phospholipid biosynthesis</keyword>
<dbReference type="Gene3D" id="2.60.200.40">
    <property type="match status" value="1"/>
</dbReference>
<evidence type="ECO:0000256" key="4">
    <source>
        <dbReference type="ARBA" id="ARBA00022741"/>
    </source>
</evidence>
<dbReference type="EMBL" id="PPCV01000001">
    <property type="protein sequence ID" value="RXW33328.1"/>
    <property type="molecule type" value="Genomic_DNA"/>
</dbReference>
<dbReference type="InterPro" id="IPR017438">
    <property type="entry name" value="ATP-NAD_kinase_N"/>
</dbReference>
<keyword evidence="7" id="KW-0443">Lipid metabolism</keyword>
<dbReference type="GO" id="GO:0008654">
    <property type="term" value="P:phospholipid biosynthetic process"/>
    <property type="evidence" value="ECO:0007669"/>
    <property type="project" value="UniProtKB-KW"/>
</dbReference>
<dbReference type="Gene3D" id="3.40.50.10330">
    <property type="entry name" value="Probable inorganic polyphosphate/atp-NAD kinase, domain 1"/>
    <property type="match status" value="1"/>
</dbReference>
<organism evidence="10 11">
    <name type="scientific">Propioniciclava flava</name>
    <dbReference type="NCBI Taxonomy" id="2072026"/>
    <lineage>
        <taxon>Bacteria</taxon>
        <taxon>Bacillati</taxon>
        <taxon>Actinomycetota</taxon>
        <taxon>Actinomycetes</taxon>
        <taxon>Propionibacteriales</taxon>
        <taxon>Propionibacteriaceae</taxon>
        <taxon>Propioniciclava</taxon>
    </lineage>
</organism>
<dbReference type="SUPFAM" id="SSF111331">
    <property type="entry name" value="NAD kinase/diacylglycerol kinase-like"/>
    <property type="match status" value="1"/>
</dbReference>
<dbReference type="GO" id="GO:0005524">
    <property type="term" value="F:ATP binding"/>
    <property type="evidence" value="ECO:0007669"/>
    <property type="project" value="UniProtKB-KW"/>
</dbReference>
<evidence type="ECO:0000259" key="9">
    <source>
        <dbReference type="PROSITE" id="PS50146"/>
    </source>
</evidence>
<dbReference type="InterPro" id="IPR050187">
    <property type="entry name" value="Lipid_Phosphate_FormReg"/>
</dbReference>
<dbReference type="InterPro" id="IPR001206">
    <property type="entry name" value="Diacylglycerol_kinase_cat_dom"/>
</dbReference>
<evidence type="ECO:0000256" key="6">
    <source>
        <dbReference type="ARBA" id="ARBA00022840"/>
    </source>
</evidence>
<protein>
    <submittedName>
        <fullName evidence="10">Lipid kinase</fullName>
    </submittedName>
</protein>
<dbReference type="GO" id="GO:0005886">
    <property type="term" value="C:plasma membrane"/>
    <property type="evidence" value="ECO:0007669"/>
    <property type="project" value="TreeGrafter"/>
</dbReference>
<accession>A0A4V1Q7P7</accession>
<dbReference type="AlphaFoldDB" id="A0A4V1Q7P7"/>
<keyword evidence="11" id="KW-1185">Reference proteome</keyword>
<evidence type="ECO:0000256" key="2">
    <source>
        <dbReference type="ARBA" id="ARBA00005983"/>
    </source>
</evidence>